<proteinExistence type="predicted"/>
<dbReference type="AlphaFoldDB" id="A0A2H0UR88"/>
<feature type="transmembrane region" description="Helical" evidence="1">
    <location>
        <begin position="112"/>
        <end position="133"/>
    </location>
</feature>
<dbReference type="Pfam" id="PF18895">
    <property type="entry name" value="T4SS_pilin"/>
    <property type="match status" value="1"/>
</dbReference>
<evidence type="ECO:0000256" key="1">
    <source>
        <dbReference type="SAM" id="Phobius"/>
    </source>
</evidence>
<dbReference type="Proteomes" id="UP000231157">
    <property type="component" value="Unassembled WGS sequence"/>
</dbReference>
<keyword evidence="1" id="KW-0812">Transmembrane</keyword>
<gene>
    <name evidence="2" type="ORF">COU07_03515</name>
</gene>
<feature type="transmembrane region" description="Helical" evidence="1">
    <location>
        <begin position="74"/>
        <end position="92"/>
    </location>
</feature>
<accession>A0A2H0UR88</accession>
<keyword evidence="1" id="KW-0472">Membrane</keyword>
<sequence>MKRRINLDKVIKIFLVSVFVLGLFASVAPQAFAAVRLFGINVDCDPSLPPASGGCGISTFFQFLWIIIDRLMKYIAIPVSVLMFIWGGYDMILSGGSPGKYEGGLKKMKAAFIGLVISLSAIVIVSFIGNFFFK</sequence>
<dbReference type="InterPro" id="IPR043993">
    <property type="entry name" value="T4SS_pilin"/>
</dbReference>
<feature type="transmembrane region" description="Helical" evidence="1">
    <location>
        <begin position="49"/>
        <end position="67"/>
    </location>
</feature>
<name>A0A2H0UR88_9BACT</name>
<evidence type="ECO:0000313" key="2">
    <source>
        <dbReference type="EMBL" id="PIR88939.1"/>
    </source>
</evidence>
<dbReference type="EMBL" id="PFAZ01000009">
    <property type="protein sequence ID" value="PIR88939.1"/>
    <property type="molecule type" value="Genomic_DNA"/>
</dbReference>
<organism evidence="2 3">
    <name type="scientific">Candidatus Harrisonbacteria bacterium CG10_big_fil_rev_8_21_14_0_10_40_38</name>
    <dbReference type="NCBI Taxonomy" id="1974583"/>
    <lineage>
        <taxon>Bacteria</taxon>
        <taxon>Candidatus Harrisoniibacteriota</taxon>
    </lineage>
</organism>
<keyword evidence="1" id="KW-1133">Transmembrane helix</keyword>
<reference evidence="3" key="1">
    <citation type="submission" date="2017-09" db="EMBL/GenBank/DDBJ databases">
        <title>Depth-based differentiation of microbial function through sediment-hosted aquifers and enrichment of novel symbionts in the deep terrestrial subsurface.</title>
        <authorList>
            <person name="Probst A.J."/>
            <person name="Ladd B."/>
            <person name="Jarett J.K."/>
            <person name="Geller-Mcgrath D.E."/>
            <person name="Sieber C.M.K."/>
            <person name="Emerson J.B."/>
            <person name="Anantharaman K."/>
            <person name="Thomas B.C."/>
            <person name="Malmstrom R."/>
            <person name="Stieglmeier M."/>
            <person name="Klingl A."/>
            <person name="Woyke T."/>
            <person name="Ryan C.M."/>
            <person name="Banfield J.F."/>
        </authorList>
    </citation>
    <scope>NUCLEOTIDE SEQUENCE [LARGE SCALE GENOMIC DNA]</scope>
</reference>
<comment type="caution">
    <text evidence="2">The sequence shown here is derived from an EMBL/GenBank/DDBJ whole genome shotgun (WGS) entry which is preliminary data.</text>
</comment>
<evidence type="ECO:0000313" key="3">
    <source>
        <dbReference type="Proteomes" id="UP000231157"/>
    </source>
</evidence>
<protein>
    <submittedName>
        <fullName evidence="2">Uncharacterized protein</fullName>
    </submittedName>
</protein>